<dbReference type="EMBL" id="JBJJXI010000123">
    <property type="protein sequence ID" value="KAL3389540.1"/>
    <property type="molecule type" value="Genomic_DNA"/>
</dbReference>
<evidence type="ECO:0000256" key="1">
    <source>
        <dbReference type="ARBA" id="ARBA00004141"/>
    </source>
</evidence>
<dbReference type="PANTHER" id="PTHR11814">
    <property type="entry name" value="SULFATE TRANSPORTER"/>
    <property type="match status" value="1"/>
</dbReference>
<evidence type="ECO:0000256" key="5">
    <source>
        <dbReference type="SAM" id="Phobius"/>
    </source>
</evidence>
<organism evidence="7 8">
    <name type="scientific">Trichogramma kaykai</name>
    <dbReference type="NCBI Taxonomy" id="54128"/>
    <lineage>
        <taxon>Eukaryota</taxon>
        <taxon>Metazoa</taxon>
        <taxon>Ecdysozoa</taxon>
        <taxon>Arthropoda</taxon>
        <taxon>Hexapoda</taxon>
        <taxon>Insecta</taxon>
        <taxon>Pterygota</taxon>
        <taxon>Neoptera</taxon>
        <taxon>Endopterygota</taxon>
        <taxon>Hymenoptera</taxon>
        <taxon>Apocrita</taxon>
        <taxon>Proctotrupomorpha</taxon>
        <taxon>Chalcidoidea</taxon>
        <taxon>Trichogrammatidae</taxon>
        <taxon>Trichogramma</taxon>
    </lineage>
</organism>
<feature type="transmembrane region" description="Helical" evidence="5">
    <location>
        <begin position="65"/>
        <end position="82"/>
    </location>
</feature>
<dbReference type="InterPro" id="IPR001902">
    <property type="entry name" value="SLC26A/SulP_fam"/>
</dbReference>
<keyword evidence="8" id="KW-1185">Reference proteome</keyword>
<comment type="subcellular location">
    <subcellularLocation>
        <location evidence="1">Membrane</location>
        <topology evidence="1">Multi-pass membrane protein</topology>
    </subcellularLocation>
</comment>
<reference evidence="7 8" key="1">
    <citation type="journal article" date="2024" name="bioRxiv">
        <title>A reference genome for Trichogramma kaykai: A tiny desert-dwelling parasitoid wasp with competing sex-ratio distorters.</title>
        <authorList>
            <person name="Culotta J."/>
            <person name="Lindsey A.R."/>
        </authorList>
    </citation>
    <scope>NUCLEOTIDE SEQUENCE [LARGE SCALE GENOMIC DNA]</scope>
    <source>
        <strain evidence="7 8">KSX58</strain>
    </source>
</reference>
<dbReference type="InterPro" id="IPR011547">
    <property type="entry name" value="SLC26A/SulP_dom"/>
</dbReference>
<evidence type="ECO:0000256" key="3">
    <source>
        <dbReference type="ARBA" id="ARBA00022989"/>
    </source>
</evidence>
<accession>A0ABD2W8X9</accession>
<proteinExistence type="predicted"/>
<dbReference type="AlphaFoldDB" id="A0ABD2W8X9"/>
<dbReference type="Proteomes" id="UP001627154">
    <property type="component" value="Unassembled WGS sequence"/>
</dbReference>
<keyword evidence="2 5" id="KW-0812">Transmembrane</keyword>
<evidence type="ECO:0000259" key="6">
    <source>
        <dbReference type="Pfam" id="PF00916"/>
    </source>
</evidence>
<evidence type="ECO:0000256" key="4">
    <source>
        <dbReference type="ARBA" id="ARBA00023136"/>
    </source>
</evidence>
<feature type="transmembrane region" description="Helical" evidence="5">
    <location>
        <begin position="12"/>
        <end position="31"/>
    </location>
</feature>
<feature type="transmembrane region" description="Helical" evidence="5">
    <location>
        <begin position="148"/>
        <end position="171"/>
    </location>
</feature>
<dbReference type="Pfam" id="PF00916">
    <property type="entry name" value="Sulfate_transp"/>
    <property type="match status" value="1"/>
</dbReference>
<comment type="caution">
    <text evidence="7">The sequence shown here is derived from an EMBL/GenBank/DDBJ whole genome shotgun (WGS) entry which is preliminary data.</text>
</comment>
<gene>
    <name evidence="7" type="ORF">TKK_015747</name>
</gene>
<feature type="transmembrane region" description="Helical" evidence="5">
    <location>
        <begin position="94"/>
        <end position="115"/>
    </location>
</feature>
<keyword evidence="3 5" id="KW-1133">Transmembrane helix</keyword>
<evidence type="ECO:0000313" key="7">
    <source>
        <dbReference type="EMBL" id="KAL3389540.1"/>
    </source>
</evidence>
<evidence type="ECO:0000313" key="8">
    <source>
        <dbReference type="Proteomes" id="UP001627154"/>
    </source>
</evidence>
<feature type="domain" description="SLC26A/SulP transporter" evidence="6">
    <location>
        <begin position="3"/>
        <end position="187"/>
    </location>
</feature>
<dbReference type="GO" id="GO:0016020">
    <property type="term" value="C:membrane"/>
    <property type="evidence" value="ECO:0007669"/>
    <property type="project" value="UniProtKB-SubCell"/>
</dbReference>
<name>A0ABD2W8X9_9HYME</name>
<keyword evidence="4 5" id="KW-0472">Membrane</keyword>
<sequence>MYFLRLGIISTLLSDALVSGFTTAAAVHVFVSQIKDLLGLKLKKRNDIFKVILTFYDIFANIHEVNIAAAIISAITIIVIIFNNEVLKPRAAKLCRFPIPIEMIVVVLGTILSIYTDLENNYSITTVGKIPVGLPHPILPSMELLSNIILDSFVITMISYTISMSMALIFAQKCNYEVDSNQELFAQVHII</sequence>
<protein>
    <recommendedName>
        <fullName evidence="6">SLC26A/SulP transporter domain-containing protein</fullName>
    </recommendedName>
</protein>
<evidence type="ECO:0000256" key="2">
    <source>
        <dbReference type="ARBA" id="ARBA00022692"/>
    </source>
</evidence>